<proteinExistence type="predicted"/>
<dbReference type="Proteomes" id="UP001501676">
    <property type="component" value="Unassembled WGS sequence"/>
</dbReference>
<feature type="domain" description="DUF4440" evidence="1">
    <location>
        <begin position="7"/>
        <end position="112"/>
    </location>
</feature>
<sequence length="120" mass="13244">MSSDEVTTLEEQGWRALASGPAAALEFYERVLDDAVLMLLPGGLALDDRDTILKSMSGQPWASFELSDWRVVRPTPDTAVVAYRADAQRDGSAPYSALISSVYVRRQDGWKLTVHQQTPC</sequence>
<dbReference type="RefSeq" id="WP_345726861.1">
    <property type="nucleotide sequence ID" value="NZ_BAAAYN010000006.1"/>
</dbReference>
<comment type="caution">
    <text evidence="2">The sequence shown here is derived from an EMBL/GenBank/DDBJ whole genome shotgun (WGS) entry which is preliminary data.</text>
</comment>
<dbReference type="SUPFAM" id="SSF54427">
    <property type="entry name" value="NTF2-like"/>
    <property type="match status" value="1"/>
</dbReference>
<evidence type="ECO:0000313" key="2">
    <source>
        <dbReference type="EMBL" id="GAA3383779.1"/>
    </source>
</evidence>
<reference evidence="3" key="1">
    <citation type="journal article" date="2019" name="Int. J. Syst. Evol. Microbiol.">
        <title>The Global Catalogue of Microorganisms (GCM) 10K type strain sequencing project: providing services to taxonomists for standard genome sequencing and annotation.</title>
        <authorList>
            <consortium name="The Broad Institute Genomics Platform"/>
            <consortium name="The Broad Institute Genome Sequencing Center for Infectious Disease"/>
            <person name="Wu L."/>
            <person name="Ma J."/>
        </authorList>
    </citation>
    <scope>NUCLEOTIDE SEQUENCE [LARGE SCALE GENOMIC DNA]</scope>
    <source>
        <strain evidence="3">JCM 9458</strain>
    </source>
</reference>
<organism evidence="2 3">
    <name type="scientific">Cryptosporangium minutisporangium</name>
    <dbReference type="NCBI Taxonomy" id="113569"/>
    <lineage>
        <taxon>Bacteria</taxon>
        <taxon>Bacillati</taxon>
        <taxon>Actinomycetota</taxon>
        <taxon>Actinomycetes</taxon>
        <taxon>Cryptosporangiales</taxon>
        <taxon>Cryptosporangiaceae</taxon>
        <taxon>Cryptosporangium</taxon>
    </lineage>
</organism>
<keyword evidence="3" id="KW-1185">Reference proteome</keyword>
<evidence type="ECO:0000313" key="3">
    <source>
        <dbReference type="Proteomes" id="UP001501676"/>
    </source>
</evidence>
<dbReference type="InterPro" id="IPR032710">
    <property type="entry name" value="NTF2-like_dom_sf"/>
</dbReference>
<dbReference type="Pfam" id="PF14534">
    <property type="entry name" value="DUF4440"/>
    <property type="match status" value="1"/>
</dbReference>
<name>A0ABP6SSY4_9ACTN</name>
<gene>
    <name evidence="2" type="ORF">GCM10020369_11010</name>
</gene>
<dbReference type="EMBL" id="BAAAYN010000006">
    <property type="protein sequence ID" value="GAA3383779.1"/>
    <property type="molecule type" value="Genomic_DNA"/>
</dbReference>
<dbReference type="Gene3D" id="3.10.450.50">
    <property type="match status" value="1"/>
</dbReference>
<evidence type="ECO:0000259" key="1">
    <source>
        <dbReference type="Pfam" id="PF14534"/>
    </source>
</evidence>
<protein>
    <recommendedName>
        <fullName evidence="1">DUF4440 domain-containing protein</fullName>
    </recommendedName>
</protein>
<accession>A0ABP6SSY4</accession>
<dbReference type="InterPro" id="IPR027843">
    <property type="entry name" value="DUF4440"/>
</dbReference>